<dbReference type="SUPFAM" id="SSF158837">
    <property type="entry name" value="AGR C 984p-like"/>
    <property type="match status" value="1"/>
</dbReference>
<proteinExistence type="predicted"/>
<evidence type="ECO:0000313" key="1">
    <source>
        <dbReference type="EMBL" id="WAP67023.1"/>
    </source>
</evidence>
<dbReference type="RefSeq" id="WP_268879471.1">
    <property type="nucleotide sequence ID" value="NZ_CP114029.1"/>
</dbReference>
<dbReference type="InterPro" id="IPR010626">
    <property type="entry name" value="DUF1217"/>
</dbReference>
<dbReference type="EMBL" id="CP114029">
    <property type="protein sequence ID" value="WAP67023.1"/>
    <property type="molecule type" value="Genomic_DNA"/>
</dbReference>
<dbReference type="Pfam" id="PF06748">
    <property type="entry name" value="DUF1217"/>
    <property type="match status" value="1"/>
</dbReference>
<keyword evidence="2" id="KW-1185">Reference proteome</keyword>
<evidence type="ECO:0000313" key="2">
    <source>
        <dbReference type="Proteomes" id="UP001164020"/>
    </source>
</evidence>
<organism evidence="1 2">
    <name type="scientific">Jiella pelagia</name>
    <dbReference type="NCBI Taxonomy" id="2986949"/>
    <lineage>
        <taxon>Bacteria</taxon>
        <taxon>Pseudomonadati</taxon>
        <taxon>Pseudomonadota</taxon>
        <taxon>Alphaproteobacteria</taxon>
        <taxon>Hyphomicrobiales</taxon>
        <taxon>Aurantimonadaceae</taxon>
        <taxon>Jiella</taxon>
    </lineage>
</organism>
<reference evidence="1" key="1">
    <citation type="submission" date="2022-12" db="EMBL/GenBank/DDBJ databases">
        <title>Jiella pelagia sp. nov., isolated from phosphonate enriched culture of Northwest Pacific surface seawater.</title>
        <authorList>
            <person name="Shin D.Y."/>
            <person name="Hwang C.Y."/>
        </authorList>
    </citation>
    <scope>NUCLEOTIDE SEQUENCE</scope>
    <source>
        <strain evidence="1">HL-NP1</strain>
    </source>
</reference>
<protein>
    <submittedName>
        <fullName evidence="1">DUF1217 domain-containing protein</fullName>
    </submittedName>
</protein>
<name>A0ABY7BU03_9HYPH</name>
<sequence>MDDFLADGDVVNFALKAFDLDGEKLTTADIKAILTSDLSDADSVAGKYGDKRYLEFAASFNFATDGTIERDMTRVQSVSDMLTTQDLFLRQRMEEEAGEESNGVRLALYFKRTAGDISNIYEFLADDRLLAFIKTTFSLPDEFSSSNIDVQARNLEKKVDLEQLSDTKYVERMVNRFLAMYDLGDSGSSPNPALTLLSSSSYL</sequence>
<dbReference type="InterPro" id="IPR023157">
    <property type="entry name" value="AGR-C-984p-like_sf"/>
</dbReference>
<accession>A0ABY7BU03</accession>
<gene>
    <name evidence="1" type="ORF">OH818_15445</name>
</gene>
<dbReference type="Gene3D" id="1.10.3700.10">
    <property type="entry name" value="AGR C 984p-like"/>
    <property type="match status" value="1"/>
</dbReference>
<dbReference type="Proteomes" id="UP001164020">
    <property type="component" value="Chromosome"/>
</dbReference>